<gene>
    <name evidence="4" type="ORF">P167DRAFT_535962</name>
</gene>
<keyword evidence="2" id="KW-0012">Acyltransferase</keyword>
<evidence type="ECO:0000259" key="3">
    <source>
        <dbReference type="PROSITE" id="PS51186"/>
    </source>
</evidence>
<dbReference type="SUPFAM" id="SSF55729">
    <property type="entry name" value="Acyl-CoA N-acyltransferases (Nat)"/>
    <property type="match status" value="1"/>
</dbReference>
<dbReference type="InterPro" id="IPR051556">
    <property type="entry name" value="N-term/lysine_N-AcTrnsfr"/>
</dbReference>
<dbReference type="PANTHER" id="PTHR42919:SF8">
    <property type="entry name" value="N-ALPHA-ACETYLTRANSFERASE 50"/>
    <property type="match status" value="1"/>
</dbReference>
<proteinExistence type="predicted"/>
<dbReference type="PANTHER" id="PTHR42919">
    <property type="entry name" value="N-ALPHA-ACETYLTRANSFERASE"/>
    <property type="match status" value="1"/>
</dbReference>
<dbReference type="AlphaFoldDB" id="A0A3N4KSY0"/>
<dbReference type="Proteomes" id="UP000277580">
    <property type="component" value="Unassembled WGS sequence"/>
</dbReference>
<dbReference type="GO" id="GO:0016747">
    <property type="term" value="F:acyltransferase activity, transferring groups other than amino-acyl groups"/>
    <property type="evidence" value="ECO:0007669"/>
    <property type="project" value="InterPro"/>
</dbReference>
<keyword evidence="5" id="KW-1185">Reference proteome</keyword>
<organism evidence="4 5">
    <name type="scientific">Morchella conica CCBAS932</name>
    <dbReference type="NCBI Taxonomy" id="1392247"/>
    <lineage>
        <taxon>Eukaryota</taxon>
        <taxon>Fungi</taxon>
        <taxon>Dikarya</taxon>
        <taxon>Ascomycota</taxon>
        <taxon>Pezizomycotina</taxon>
        <taxon>Pezizomycetes</taxon>
        <taxon>Pezizales</taxon>
        <taxon>Morchellaceae</taxon>
        <taxon>Morchella</taxon>
    </lineage>
</organism>
<reference evidence="4 5" key="1">
    <citation type="journal article" date="2018" name="Nat. Ecol. Evol.">
        <title>Pezizomycetes genomes reveal the molecular basis of ectomycorrhizal truffle lifestyle.</title>
        <authorList>
            <person name="Murat C."/>
            <person name="Payen T."/>
            <person name="Noel B."/>
            <person name="Kuo A."/>
            <person name="Morin E."/>
            <person name="Chen J."/>
            <person name="Kohler A."/>
            <person name="Krizsan K."/>
            <person name="Balestrini R."/>
            <person name="Da Silva C."/>
            <person name="Montanini B."/>
            <person name="Hainaut M."/>
            <person name="Levati E."/>
            <person name="Barry K.W."/>
            <person name="Belfiori B."/>
            <person name="Cichocki N."/>
            <person name="Clum A."/>
            <person name="Dockter R.B."/>
            <person name="Fauchery L."/>
            <person name="Guy J."/>
            <person name="Iotti M."/>
            <person name="Le Tacon F."/>
            <person name="Lindquist E.A."/>
            <person name="Lipzen A."/>
            <person name="Malagnac F."/>
            <person name="Mello A."/>
            <person name="Molinier V."/>
            <person name="Miyauchi S."/>
            <person name="Poulain J."/>
            <person name="Riccioni C."/>
            <person name="Rubini A."/>
            <person name="Sitrit Y."/>
            <person name="Splivallo R."/>
            <person name="Traeger S."/>
            <person name="Wang M."/>
            <person name="Zifcakova L."/>
            <person name="Wipf D."/>
            <person name="Zambonelli A."/>
            <person name="Paolocci F."/>
            <person name="Nowrousian M."/>
            <person name="Ottonello S."/>
            <person name="Baldrian P."/>
            <person name="Spatafora J.W."/>
            <person name="Henrissat B."/>
            <person name="Nagy L.G."/>
            <person name="Aury J.M."/>
            <person name="Wincker P."/>
            <person name="Grigoriev I.V."/>
            <person name="Bonfante P."/>
            <person name="Martin F.M."/>
        </authorList>
    </citation>
    <scope>NUCLEOTIDE SEQUENCE [LARGE SCALE GENOMIC DNA]</scope>
    <source>
        <strain evidence="4 5">CCBAS932</strain>
    </source>
</reference>
<feature type="domain" description="N-acetyltransferase" evidence="3">
    <location>
        <begin position="127"/>
        <end position="276"/>
    </location>
</feature>
<dbReference type="Pfam" id="PF00583">
    <property type="entry name" value="Acetyltransf_1"/>
    <property type="match status" value="1"/>
</dbReference>
<evidence type="ECO:0000313" key="5">
    <source>
        <dbReference type="Proteomes" id="UP000277580"/>
    </source>
</evidence>
<evidence type="ECO:0000256" key="2">
    <source>
        <dbReference type="ARBA" id="ARBA00023315"/>
    </source>
</evidence>
<dbReference type="EMBL" id="ML119129">
    <property type="protein sequence ID" value="RPB12402.1"/>
    <property type="molecule type" value="Genomic_DNA"/>
</dbReference>
<keyword evidence="1" id="KW-0808">Transferase</keyword>
<dbReference type="InterPro" id="IPR016181">
    <property type="entry name" value="Acyl_CoA_acyltransferase"/>
</dbReference>
<sequence>MAADLISHHYCHSAPIHHHRTLLPEETITHSTTDSTFFTLFNDSPDEIRTPRRSWLLINNSDSIRSVYFNAMREFLGNIPGECHLTISSFDKSILLWAHSSAIDRKSVNVSVDLLHEMKLQLPKAVPGLAYLPAPWTVAGLALEKDGFRIEEDPEWFVTFKPEEKSIVSCGGERVWTVVEVETLRKAAFVSLLVAQGGKRLYVSSLETFPDYRRKGLARALMRHVHELHAKEGGTECWLTVFCENWSALEMYHKLGYRTNRCLWVVNYDDEVGDEV</sequence>
<dbReference type="InParanoid" id="A0A3N4KSY0"/>
<dbReference type="InterPro" id="IPR000182">
    <property type="entry name" value="GNAT_dom"/>
</dbReference>
<dbReference type="PROSITE" id="PS51186">
    <property type="entry name" value="GNAT"/>
    <property type="match status" value="1"/>
</dbReference>
<evidence type="ECO:0000256" key="1">
    <source>
        <dbReference type="ARBA" id="ARBA00022679"/>
    </source>
</evidence>
<protein>
    <recommendedName>
        <fullName evidence="3">N-acetyltransferase domain-containing protein</fullName>
    </recommendedName>
</protein>
<evidence type="ECO:0000313" key="4">
    <source>
        <dbReference type="EMBL" id="RPB12402.1"/>
    </source>
</evidence>
<dbReference type="Gene3D" id="3.40.630.30">
    <property type="match status" value="1"/>
</dbReference>
<dbReference type="OrthoDB" id="9975416at2759"/>
<name>A0A3N4KSY0_9PEZI</name>
<dbReference type="CDD" id="cd04301">
    <property type="entry name" value="NAT_SF"/>
    <property type="match status" value="1"/>
</dbReference>
<accession>A0A3N4KSY0</accession>